<dbReference type="Proteomes" id="UP001303046">
    <property type="component" value="Unassembled WGS sequence"/>
</dbReference>
<feature type="region of interest" description="Disordered" evidence="1">
    <location>
        <begin position="17"/>
        <end position="62"/>
    </location>
</feature>
<comment type="caution">
    <text evidence="2">The sequence shown here is derived from an EMBL/GenBank/DDBJ whole genome shotgun (WGS) entry which is preliminary data.</text>
</comment>
<evidence type="ECO:0000313" key="2">
    <source>
        <dbReference type="EMBL" id="KAK6741926.1"/>
    </source>
</evidence>
<protein>
    <submittedName>
        <fullName evidence="2">Uncharacterized protein</fullName>
    </submittedName>
</protein>
<reference evidence="2 3" key="1">
    <citation type="submission" date="2023-08" db="EMBL/GenBank/DDBJ databases">
        <title>A Necator americanus chromosomal reference genome.</title>
        <authorList>
            <person name="Ilik V."/>
            <person name="Petrzelkova K.J."/>
            <person name="Pardy F."/>
            <person name="Fuh T."/>
            <person name="Niatou-Singa F.S."/>
            <person name="Gouil Q."/>
            <person name="Baker L."/>
            <person name="Ritchie M.E."/>
            <person name="Jex A.R."/>
            <person name="Gazzola D."/>
            <person name="Li H."/>
            <person name="Toshio Fujiwara R."/>
            <person name="Zhan B."/>
            <person name="Aroian R.V."/>
            <person name="Pafco B."/>
            <person name="Schwarz E.M."/>
        </authorList>
    </citation>
    <scope>NUCLEOTIDE SEQUENCE [LARGE SCALE GENOMIC DNA]</scope>
    <source>
        <strain evidence="2 3">Aroian</strain>
        <tissue evidence="2">Whole animal</tissue>
    </source>
</reference>
<keyword evidence="3" id="KW-1185">Reference proteome</keyword>
<sequence length="89" mass="10073">MGMGKVIHDLYSNVFDSPRPLASSPSEGRWTCQSNGPPFRSHDMMSVKNRTPSGSNRVKPEPLEYLPPVLINSVARLFTRYLSEYTFPK</sequence>
<dbReference type="EMBL" id="JAVFWL010000003">
    <property type="protein sequence ID" value="KAK6741926.1"/>
    <property type="molecule type" value="Genomic_DNA"/>
</dbReference>
<feature type="compositionally biased region" description="Polar residues" evidence="1">
    <location>
        <begin position="23"/>
        <end position="36"/>
    </location>
</feature>
<organism evidence="2 3">
    <name type="scientific">Necator americanus</name>
    <name type="common">Human hookworm</name>
    <dbReference type="NCBI Taxonomy" id="51031"/>
    <lineage>
        <taxon>Eukaryota</taxon>
        <taxon>Metazoa</taxon>
        <taxon>Ecdysozoa</taxon>
        <taxon>Nematoda</taxon>
        <taxon>Chromadorea</taxon>
        <taxon>Rhabditida</taxon>
        <taxon>Rhabditina</taxon>
        <taxon>Rhabditomorpha</taxon>
        <taxon>Strongyloidea</taxon>
        <taxon>Ancylostomatidae</taxon>
        <taxon>Bunostominae</taxon>
        <taxon>Necator</taxon>
    </lineage>
</organism>
<accession>A0ABR1CXP2</accession>
<evidence type="ECO:0000313" key="3">
    <source>
        <dbReference type="Proteomes" id="UP001303046"/>
    </source>
</evidence>
<gene>
    <name evidence="2" type="primary">Necator_chrIII.g10432</name>
    <name evidence="2" type="ORF">RB195_009667</name>
</gene>
<evidence type="ECO:0000256" key="1">
    <source>
        <dbReference type="SAM" id="MobiDB-lite"/>
    </source>
</evidence>
<name>A0ABR1CXP2_NECAM</name>
<proteinExistence type="predicted"/>